<feature type="domain" description="Helicase ATP-binding" evidence="11">
    <location>
        <begin position="42"/>
        <end position="212"/>
    </location>
</feature>
<comment type="subunit">
    <text evidence="10">Monomer.</text>
</comment>
<keyword evidence="4 10" id="KW-0347">Helicase</keyword>
<dbReference type="AlphaFoldDB" id="A0A075FL72"/>
<dbReference type="InterPro" id="IPR036390">
    <property type="entry name" value="WH_DNA-bd_sf"/>
</dbReference>
<evidence type="ECO:0000313" key="13">
    <source>
        <dbReference type="EMBL" id="AIE90442.1"/>
    </source>
</evidence>
<evidence type="ECO:0000259" key="12">
    <source>
        <dbReference type="PROSITE" id="PS51194"/>
    </source>
</evidence>
<comment type="function">
    <text evidence="10">DNA-dependent ATPase and 3'-5' DNA helicase that may be involved in repair of stalled replication forks.</text>
</comment>
<dbReference type="Pfam" id="PF21280">
    <property type="entry name" value="Helicase_dom4_arc"/>
    <property type="match status" value="1"/>
</dbReference>
<gene>
    <name evidence="13" type="primary">helS</name>
    <name evidence="10" type="synonym">hel308</name>
</gene>
<dbReference type="InterPro" id="IPR050474">
    <property type="entry name" value="Hel308_SKI2-like"/>
</dbReference>
<comment type="similarity">
    <text evidence="10">Belongs to the helicase family. Hel308 subfamily.</text>
</comment>
<dbReference type="Gene3D" id="1.10.150.20">
    <property type="entry name" value="5' to 3' exonuclease, C-terminal subdomain"/>
    <property type="match status" value="1"/>
</dbReference>
<evidence type="ECO:0000259" key="11">
    <source>
        <dbReference type="PROSITE" id="PS51192"/>
    </source>
</evidence>
<feature type="binding site" evidence="10">
    <location>
        <position position="38"/>
    </location>
    <ligand>
        <name>ATP</name>
        <dbReference type="ChEBI" id="CHEBI:30616"/>
    </ligand>
</feature>
<sequence length="849" mass="93692">MAQSSDRPSRRLEDLGLDDRLVGMLREEWGIEELFPPQAEAMPPALSGRNVMLTIPTASGKSLVAHLTMVHRLTTDLEGARALYIVPLKALATEKVKELREIAETVGLRVGLAIGDRGGETGMIEDSDILVCTSEKLDSLLRTRSELMDRVGIVVSDEFHLLHDPNRGPTLEVLLSRIRHRRPEVQIIALSATVGNSEEMAEWLDAELIISDWRPVTLRYGTLTGLDVRVHRVDGSGGEELPEPRSIEGKATRALQAVLEDTIREGGQLLVFVSSRASAQKEARELSKHVRKRLVEGSEAFDGDSAEQWEAITDRLAVRDDASVLVKSLATAITGGVAFHHAGLTSGQRSLIEESFREGRLLCVVATPTLAQGVNLPARRVVVRDLRRWSTAAGRAMPLPVMEVRQMMGRAGRPNYDDAGDAWLLAKSSEEEGDLVDLYLLGDPEEVTSKLANPTALRAEEDPALLTHVLSMVATGGTGDRDALGRFFSKTFLATQIDSESLAARIDDVVSWLAGNGMIDRLGESDEVKARMLEEEPIEEPEEWEDELPSWVDSASEVAGLDVASGPIRRYGDRPRRGPPIFGFRKASMHDSYESDPPEPPSMAYGATALGKKVAQLYLNPISGRIIRDGLGRAMATLTGEDDYGQVSPLSLLHLVSCTPDFMPLWPRRNDYDAIQAALHGHEREFLAEPIDLDEERRMKGVLVLQSWAEESRIERIEEEWGVQPGDLRGRVELAEWLLYATRRILAEDEELISLDKSSHRTLVEAVDEMHRRVRYGCKADLLGLVALRGVGRSRARQMADLLGVSNAADVAALTKRDCERLSDLRGWSPQLVDGLVATAGRAVRRRSR</sequence>
<dbReference type="PANTHER" id="PTHR47961">
    <property type="entry name" value="DNA POLYMERASE THETA, PUTATIVE (AFU_ORTHOLOGUE AFUA_1G05260)-RELATED"/>
    <property type="match status" value="1"/>
</dbReference>
<dbReference type="InterPro" id="IPR014001">
    <property type="entry name" value="Helicase_ATP-bd"/>
</dbReference>
<dbReference type="PANTHER" id="PTHR47961:SF10">
    <property type="entry name" value="ATP-DEPENDENT DNA HELICASE HEL308"/>
    <property type="match status" value="1"/>
</dbReference>
<dbReference type="EMBL" id="KF900310">
    <property type="protein sequence ID" value="AIE90442.1"/>
    <property type="molecule type" value="Genomic_DNA"/>
</dbReference>
<evidence type="ECO:0000256" key="3">
    <source>
        <dbReference type="ARBA" id="ARBA00022801"/>
    </source>
</evidence>
<dbReference type="SUPFAM" id="SSF46785">
    <property type="entry name" value="Winged helix' DNA-binding domain"/>
    <property type="match status" value="1"/>
</dbReference>
<name>A0A075FL72_9EURY</name>
<dbReference type="InterPro" id="IPR027417">
    <property type="entry name" value="P-loop_NTPase"/>
</dbReference>
<dbReference type="InterPro" id="IPR036388">
    <property type="entry name" value="WH-like_DNA-bd_sf"/>
</dbReference>
<evidence type="ECO:0000256" key="5">
    <source>
        <dbReference type="ARBA" id="ARBA00022840"/>
    </source>
</evidence>
<dbReference type="InterPro" id="IPR011545">
    <property type="entry name" value="DEAD/DEAH_box_helicase_dom"/>
</dbReference>
<dbReference type="HAMAP" id="MF_00442">
    <property type="entry name" value="Helicase_Hel308"/>
    <property type="match status" value="1"/>
</dbReference>
<organism evidence="13">
    <name type="scientific">uncultured marine group II/III euryarchaeote AD1000_04_B09</name>
    <dbReference type="NCBI Taxonomy" id="1457704"/>
    <lineage>
        <taxon>Archaea</taxon>
        <taxon>Methanobacteriati</taxon>
        <taxon>Methanobacteriota</taxon>
        <taxon>environmental samples</taxon>
    </lineage>
</organism>
<dbReference type="Pfam" id="PF00271">
    <property type="entry name" value="Helicase_C"/>
    <property type="match status" value="1"/>
</dbReference>
<evidence type="ECO:0000256" key="4">
    <source>
        <dbReference type="ARBA" id="ARBA00022806"/>
    </source>
</evidence>
<proteinExistence type="inferred from homology"/>
<evidence type="ECO:0000256" key="2">
    <source>
        <dbReference type="ARBA" id="ARBA00022763"/>
    </source>
</evidence>
<dbReference type="SUPFAM" id="SSF158702">
    <property type="entry name" value="Sec63 N-terminal domain-like"/>
    <property type="match status" value="1"/>
</dbReference>
<keyword evidence="7 10" id="KW-0234">DNA repair</keyword>
<dbReference type="Gene3D" id="3.40.50.300">
    <property type="entry name" value="P-loop containing nucleotide triphosphate hydrolases"/>
    <property type="match status" value="2"/>
</dbReference>
<evidence type="ECO:0000256" key="6">
    <source>
        <dbReference type="ARBA" id="ARBA00023125"/>
    </source>
</evidence>
<keyword evidence="5 10" id="KW-0067">ATP-binding</keyword>
<reference evidence="13" key="1">
    <citation type="journal article" date="2014" name="Genome Biol. Evol.">
        <title>Pangenome evidence for extensive interdomain horizontal transfer affecting lineage core and shell genes in uncultured planktonic thaumarchaeota and euryarchaeota.</title>
        <authorList>
            <person name="Deschamps P."/>
            <person name="Zivanovic Y."/>
            <person name="Moreira D."/>
            <person name="Rodriguez-Valera F."/>
            <person name="Lopez-Garcia P."/>
        </authorList>
    </citation>
    <scope>NUCLEOTIDE SEQUENCE</scope>
</reference>
<dbReference type="SMART" id="SM00487">
    <property type="entry name" value="DEXDc"/>
    <property type="match status" value="1"/>
</dbReference>
<feature type="domain" description="Helicase C-terminal" evidence="12">
    <location>
        <begin position="254"/>
        <end position="464"/>
    </location>
</feature>
<accession>A0A075FL72</accession>
<dbReference type="InterPro" id="IPR048772">
    <property type="entry name" value="Hel308-like_dom4"/>
</dbReference>
<dbReference type="SUPFAM" id="SSF52540">
    <property type="entry name" value="P-loop containing nucleoside triphosphate hydrolases"/>
    <property type="match status" value="2"/>
</dbReference>
<evidence type="ECO:0000256" key="7">
    <source>
        <dbReference type="ARBA" id="ARBA00023204"/>
    </source>
</evidence>
<evidence type="ECO:0000256" key="1">
    <source>
        <dbReference type="ARBA" id="ARBA00022741"/>
    </source>
</evidence>
<keyword evidence="8 10" id="KW-0413">Isomerase</keyword>
<comment type="catalytic activity">
    <reaction evidence="9 10">
        <text>Couples ATP hydrolysis with the unwinding of duplex DNA by translocating in the 3'-5' direction.</text>
        <dbReference type="EC" id="5.6.2.4"/>
    </reaction>
</comment>
<dbReference type="PROSITE" id="PS51192">
    <property type="entry name" value="HELICASE_ATP_BIND_1"/>
    <property type="match status" value="1"/>
</dbReference>
<keyword evidence="3 10" id="KW-0378">Hydrolase</keyword>
<dbReference type="GO" id="GO:0043138">
    <property type="term" value="F:3'-5' DNA helicase activity"/>
    <property type="evidence" value="ECO:0007669"/>
    <property type="project" value="UniProtKB-UniRule"/>
</dbReference>
<dbReference type="SMART" id="SM00490">
    <property type="entry name" value="HELICc"/>
    <property type="match status" value="1"/>
</dbReference>
<dbReference type="Pfam" id="PF00270">
    <property type="entry name" value="DEAD"/>
    <property type="match status" value="1"/>
</dbReference>
<dbReference type="GO" id="GO:0006281">
    <property type="term" value="P:DNA repair"/>
    <property type="evidence" value="ECO:0007669"/>
    <property type="project" value="UniProtKB-UniRule"/>
</dbReference>
<dbReference type="InterPro" id="IPR001650">
    <property type="entry name" value="Helicase_C-like"/>
</dbReference>
<evidence type="ECO:0000256" key="10">
    <source>
        <dbReference type="HAMAP-Rule" id="MF_00442"/>
    </source>
</evidence>
<dbReference type="GO" id="GO:0005524">
    <property type="term" value="F:ATP binding"/>
    <property type="evidence" value="ECO:0007669"/>
    <property type="project" value="UniProtKB-UniRule"/>
</dbReference>
<protein>
    <recommendedName>
        <fullName evidence="10">ATP-dependent DNA helicase Hel308</fullName>
        <ecNumber evidence="10">5.6.2.4</ecNumber>
    </recommendedName>
    <alternativeName>
        <fullName evidence="10">DNA 3'-5' helicase Hel308</fullName>
    </alternativeName>
</protein>
<keyword evidence="2 10" id="KW-0227">DNA damage</keyword>
<dbReference type="PROSITE" id="PS51194">
    <property type="entry name" value="HELICASE_CTER"/>
    <property type="match status" value="1"/>
</dbReference>
<dbReference type="InterPro" id="IPR022965">
    <property type="entry name" value="Helicase_Hel308"/>
</dbReference>
<dbReference type="Gene3D" id="1.10.3380.30">
    <property type="match status" value="1"/>
</dbReference>
<evidence type="ECO:0000256" key="8">
    <source>
        <dbReference type="ARBA" id="ARBA00023235"/>
    </source>
</evidence>
<dbReference type="Gene3D" id="1.10.10.10">
    <property type="entry name" value="Winged helix-like DNA-binding domain superfamily/Winged helix DNA-binding domain"/>
    <property type="match status" value="1"/>
</dbReference>
<keyword evidence="6 10" id="KW-0238">DNA-binding</keyword>
<keyword evidence="1 10" id="KW-0547">Nucleotide-binding</keyword>
<dbReference type="EC" id="5.6.2.4" evidence="10"/>
<dbReference type="GO" id="GO:0003677">
    <property type="term" value="F:DNA binding"/>
    <property type="evidence" value="ECO:0007669"/>
    <property type="project" value="UniProtKB-UniRule"/>
</dbReference>
<comment type="catalytic activity">
    <reaction evidence="10">
        <text>ATP + H2O = ADP + phosphate + H(+)</text>
        <dbReference type="Rhea" id="RHEA:13065"/>
        <dbReference type="ChEBI" id="CHEBI:15377"/>
        <dbReference type="ChEBI" id="CHEBI:15378"/>
        <dbReference type="ChEBI" id="CHEBI:30616"/>
        <dbReference type="ChEBI" id="CHEBI:43474"/>
        <dbReference type="ChEBI" id="CHEBI:456216"/>
        <dbReference type="EC" id="5.6.2.4"/>
    </reaction>
</comment>
<evidence type="ECO:0000256" key="9">
    <source>
        <dbReference type="ARBA" id="ARBA00034617"/>
    </source>
</evidence>
<dbReference type="GO" id="GO:0016887">
    <property type="term" value="F:ATP hydrolysis activity"/>
    <property type="evidence" value="ECO:0007669"/>
    <property type="project" value="RHEA"/>
</dbReference>